<evidence type="ECO:0000256" key="4">
    <source>
        <dbReference type="ARBA" id="ARBA00022989"/>
    </source>
</evidence>
<dbReference type="SMART" id="SM00079">
    <property type="entry name" value="PBPe"/>
    <property type="match status" value="1"/>
</dbReference>
<evidence type="ECO:0000256" key="11">
    <source>
        <dbReference type="SAM" id="Phobius"/>
    </source>
</evidence>
<evidence type="ECO:0000313" key="13">
    <source>
        <dbReference type="EMBL" id="KAK2560025.1"/>
    </source>
</evidence>
<keyword evidence="14" id="KW-1185">Reference proteome</keyword>
<dbReference type="SUPFAM" id="SSF81324">
    <property type="entry name" value="Voltage-gated potassium channels"/>
    <property type="match status" value="1"/>
</dbReference>
<evidence type="ECO:0000256" key="8">
    <source>
        <dbReference type="ARBA" id="ARBA00023180"/>
    </source>
</evidence>
<reference evidence="13" key="2">
    <citation type="journal article" date="2023" name="Science">
        <title>Genomic signatures of disease resistance in endangered staghorn corals.</title>
        <authorList>
            <person name="Vollmer S.V."/>
            <person name="Selwyn J.D."/>
            <person name="Despard B.A."/>
            <person name="Roesel C.L."/>
        </authorList>
    </citation>
    <scope>NUCLEOTIDE SEQUENCE</scope>
    <source>
        <strain evidence="13">K2</strain>
    </source>
</reference>
<feature type="transmembrane region" description="Helical" evidence="11">
    <location>
        <begin position="137"/>
        <end position="159"/>
    </location>
</feature>
<keyword evidence="2" id="KW-0813">Transport</keyword>
<evidence type="ECO:0000313" key="14">
    <source>
        <dbReference type="Proteomes" id="UP001249851"/>
    </source>
</evidence>
<dbReference type="InterPro" id="IPR015683">
    <property type="entry name" value="Ionotropic_Glu_rcpt"/>
</dbReference>
<reference evidence="13" key="1">
    <citation type="journal article" date="2023" name="G3 (Bethesda)">
        <title>Whole genome assembly and annotation of the endangered Caribbean coral Acropora cervicornis.</title>
        <authorList>
            <person name="Selwyn J.D."/>
            <person name="Vollmer S.V."/>
        </authorList>
    </citation>
    <scope>NUCLEOTIDE SEQUENCE</scope>
    <source>
        <strain evidence="13">K2</strain>
    </source>
</reference>
<keyword evidence="3 11" id="KW-0812">Transmembrane</keyword>
<dbReference type="SUPFAM" id="SSF53850">
    <property type="entry name" value="Periplasmic binding protein-like II"/>
    <property type="match status" value="1"/>
</dbReference>
<feature type="transmembrane region" description="Helical" evidence="11">
    <location>
        <begin position="76"/>
        <end position="97"/>
    </location>
</feature>
<dbReference type="Proteomes" id="UP001249851">
    <property type="component" value="Unassembled WGS sequence"/>
</dbReference>
<dbReference type="Pfam" id="PF00060">
    <property type="entry name" value="Lig_chan"/>
    <property type="match status" value="1"/>
</dbReference>
<organism evidence="13 14">
    <name type="scientific">Acropora cervicornis</name>
    <name type="common">Staghorn coral</name>
    <dbReference type="NCBI Taxonomy" id="6130"/>
    <lineage>
        <taxon>Eukaryota</taxon>
        <taxon>Metazoa</taxon>
        <taxon>Cnidaria</taxon>
        <taxon>Anthozoa</taxon>
        <taxon>Hexacorallia</taxon>
        <taxon>Scleractinia</taxon>
        <taxon>Astrocoeniina</taxon>
        <taxon>Acroporidae</taxon>
        <taxon>Acropora</taxon>
    </lineage>
</organism>
<protein>
    <submittedName>
        <fullName evidence="13">Glutamate receptor ionotropic</fullName>
    </submittedName>
</protein>
<evidence type="ECO:0000259" key="12">
    <source>
        <dbReference type="SMART" id="SM00079"/>
    </source>
</evidence>
<evidence type="ECO:0000256" key="1">
    <source>
        <dbReference type="ARBA" id="ARBA00004141"/>
    </source>
</evidence>
<evidence type="ECO:0000256" key="9">
    <source>
        <dbReference type="ARBA" id="ARBA00023286"/>
    </source>
</evidence>
<comment type="subcellular location">
    <subcellularLocation>
        <location evidence="1">Membrane</location>
        <topology evidence="1">Multi-pass membrane protein</topology>
    </subcellularLocation>
</comment>
<accession>A0AAD9QEZ8</accession>
<feature type="transmembrane region" description="Helical" evidence="11">
    <location>
        <begin position="319"/>
        <end position="342"/>
    </location>
</feature>
<evidence type="ECO:0000256" key="3">
    <source>
        <dbReference type="ARBA" id="ARBA00022692"/>
    </source>
</evidence>
<keyword evidence="7 13" id="KW-0675">Receptor</keyword>
<dbReference type="InterPro" id="IPR001320">
    <property type="entry name" value="Iontro_rcpt_C"/>
</dbReference>
<keyword evidence="9" id="KW-1071">Ligand-gated ion channel</keyword>
<dbReference type="EMBL" id="JARQWQ010000038">
    <property type="protein sequence ID" value="KAK2560025.1"/>
    <property type="molecule type" value="Genomic_DNA"/>
</dbReference>
<keyword evidence="6 11" id="KW-0472">Membrane</keyword>
<dbReference type="Gene3D" id="3.40.190.10">
    <property type="entry name" value="Periplasmic binding protein-like II"/>
    <property type="match status" value="2"/>
</dbReference>
<dbReference type="GO" id="GO:0016020">
    <property type="term" value="C:membrane"/>
    <property type="evidence" value="ECO:0007669"/>
    <property type="project" value="UniProtKB-SubCell"/>
</dbReference>
<keyword evidence="10" id="KW-0407">Ion channel</keyword>
<keyword evidence="4 11" id="KW-1133">Transmembrane helix</keyword>
<keyword evidence="5" id="KW-0406">Ion transport</keyword>
<keyword evidence="8" id="KW-0325">Glycoprotein</keyword>
<evidence type="ECO:0000256" key="7">
    <source>
        <dbReference type="ARBA" id="ARBA00023170"/>
    </source>
</evidence>
<feature type="domain" description="Ionotropic glutamate receptor C-terminal" evidence="12">
    <location>
        <begin position="1"/>
        <end position="298"/>
    </location>
</feature>
<proteinExistence type="predicted"/>
<evidence type="ECO:0000256" key="5">
    <source>
        <dbReference type="ARBA" id="ARBA00023065"/>
    </source>
</evidence>
<name>A0AAD9QEZ8_ACRCE</name>
<dbReference type="FunFam" id="1.10.287.70:FF:000143">
    <property type="entry name" value="Probable glutamate receptor"/>
    <property type="match status" value="1"/>
</dbReference>
<dbReference type="Gene3D" id="1.10.287.70">
    <property type="match status" value="1"/>
</dbReference>
<dbReference type="AlphaFoldDB" id="A0AAD9QEZ8"/>
<evidence type="ECO:0000256" key="6">
    <source>
        <dbReference type="ARBA" id="ARBA00023136"/>
    </source>
</evidence>
<comment type="caution">
    <text evidence="13">The sequence shown here is derived from an EMBL/GenBank/DDBJ whole genome shotgun (WGS) entry which is preliminary data.</text>
</comment>
<dbReference type="GO" id="GO:0015276">
    <property type="term" value="F:ligand-gated monoatomic ion channel activity"/>
    <property type="evidence" value="ECO:0007669"/>
    <property type="project" value="InterPro"/>
</dbReference>
<evidence type="ECO:0000256" key="10">
    <source>
        <dbReference type="ARBA" id="ARBA00023303"/>
    </source>
</evidence>
<gene>
    <name evidence="13" type="ORF">P5673_017613</name>
</gene>
<sequence length="361" mass="41362">MLHFSYEIYLSPDGQYGAITENGTWNGMAISEVREKSFDFSVPFMHYTDDILLKKRSSDEGKSFNTQFMQPFQDDVWLATLVTLVLISVSTFALNYFSPYGYKDKNGQGTSEDFSFINSVWFAWSCMLQQGRILAGCYWFCILIWVSTYTANLAAFLTVKNTQQAIKNLEDVLRSSYKVGVRDETTVSEFFEASQYDQHRKIWHRIQTGNNKFKSTPQAIQWVRETEESLFIYDGPILRHVANQPPCDLVSVPGLSTAKGYALAFQAGAPNVSEFSLAILRLNEQGFLGTLERKWWDNTNNCPVEKTTKLTRISLKSMLGVYIVLGVGMLVAFFTMIGEILWNRRQKRKLETVSETNREPR</sequence>
<dbReference type="PANTHER" id="PTHR18966">
    <property type="entry name" value="IONOTROPIC GLUTAMATE RECEPTOR"/>
    <property type="match status" value="1"/>
</dbReference>
<evidence type="ECO:0000256" key="2">
    <source>
        <dbReference type="ARBA" id="ARBA00022448"/>
    </source>
</evidence>